<keyword evidence="3" id="KW-1185">Reference proteome</keyword>
<evidence type="ECO:0000313" key="2">
    <source>
        <dbReference type="EMBL" id="OCS86680.1"/>
    </source>
</evidence>
<evidence type="ECO:0000313" key="3">
    <source>
        <dbReference type="Proteomes" id="UP000093199"/>
    </source>
</evidence>
<organism evidence="2 3">
    <name type="scientific">Caryophanon tenue</name>
    <dbReference type="NCBI Taxonomy" id="33978"/>
    <lineage>
        <taxon>Bacteria</taxon>
        <taxon>Bacillati</taxon>
        <taxon>Bacillota</taxon>
        <taxon>Bacilli</taxon>
        <taxon>Bacillales</taxon>
        <taxon>Caryophanaceae</taxon>
        <taxon>Caryophanon</taxon>
    </lineage>
</organism>
<comment type="caution">
    <text evidence="2">The sequence shown here is derived from an EMBL/GenBank/DDBJ whole genome shotgun (WGS) entry which is preliminary data.</text>
</comment>
<proteinExistence type="predicted"/>
<name>A0A1C0YHP3_9BACL</name>
<accession>A0A1C0YHP3</accession>
<keyword evidence="1" id="KW-1133">Transmembrane helix</keyword>
<dbReference type="Proteomes" id="UP000093199">
    <property type="component" value="Unassembled WGS sequence"/>
</dbReference>
<evidence type="ECO:0000256" key="1">
    <source>
        <dbReference type="SAM" id="Phobius"/>
    </source>
</evidence>
<keyword evidence="1" id="KW-0812">Transmembrane</keyword>
<protein>
    <submittedName>
        <fullName evidence="2">Uncharacterized protein</fullName>
    </submittedName>
</protein>
<dbReference type="AlphaFoldDB" id="A0A1C0YHP3"/>
<keyword evidence="1" id="KW-0472">Membrane</keyword>
<sequence length="65" mass="7986">MTRLFYSKFLKILNLLLYFFIYLFKFLKIGLNKKIHPLEHIYRTAEEQLEFLHPIDDGNHRANFI</sequence>
<reference evidence="2 3" key="1">
    <citation type="submission" date="2016-07" db="EMBL/GenBank/DDBJ databases">
        <title>Caryophanon tenue genome sequencing.</title>
        <authorList>
            <person name="Verma A."/>
            <person name="Pal Y."/>
            <person name="Krishnamurthi S."/>
        </authorList>
    </citation>
    <scope>NUCLEOTIDE SEQUENCE [LARGE SCALE GENOMIC DNA]</scope>
    <source>
        <strain evidence="2 3">DSM 14152</strain>
    </source>
</reference>
<dbReference type="EMBL" id="MASJ01000009">
    <property type="protein sequence ID" value="OCS86680.1"/>
    <property type="molecule type" value="Genomic_DNA"/>
</dbReference>
<feature type="transmembrane region" description="Helical" evidence="1">
    <location>
        <begin position="6"/>
        <end position="24"/>
    </location>
</feature>
<gene>
    <name evidence="2" type="ORF">A6M13_12775</name>
</gene>